<evidence type="ECO:0008006" key="4">
    <source>
        <dbReference type="Google" id="ProtNLM"/>
    </source>
</evidence>
<dbReference type="GeneID" id="4317402"/>
<evidence type="ECO:0000313" key="3">
    <source>
        <dbReference type="Proteomes" id="UP000007963"/>
    </source>
</evidence>
<proteinExistence type="predicted"/>
<dbReference type="RefSeq" id="XP_001211964.1">
    <property type="nucleotide sequence ID" value="XM_001211964.1"/>
</dbReference>
<name>Q0CU48_ASPTN</name>
<evidence type="ECO:0000313" key="2">
    <source>
        <dbReference type="EMBL" id="EAU36060.1"/>
    </source>
</evidence>
<sequence length="616" mass="69997">MALDDIYRQLHHLDNLEQSLTPRPKPQDSDEEDEYEDEEYGEKASPVEEDPETARTKQILHDLHARQAALRDQAMTLSRPNIRALALLDLPNDLLCKVLDYFRDSRTDRGWIKRHHTRSPDNQICHRTIQSARLVCRLFNDLATPLLCPILRVNLDQESLDRATKLSRSPRVAAGIRAVLVDVRYCPQELAVDLARFRKFRREQLGEIESYCDWVVEGAALASSDGEVVTGGPPTKYEQAMDCYRDIVQAWHAYANDDSSDCDRVAGPSRKAVIYQDILTQAHEIFRQRHQEQLQLLESQSYVRTLAACITMMPNIISLAFTDKDHPAVSYKTKPEILWDNTLLAEFMTTSIQWTQIEDLPDCALVPARLLCDLPIAIHRSGVTLRDLFIGPFPLLRDFALLAPDAQEVPTVWTDLRAACRSLRRASFGEQLNIQKIRHDHLVPDDKRYVDEYISALLSSPDLEDVCLRMYPFSLDDGWDTKHGMYDISSVLAAARWPRIRRVSIISLSLTQEALDAFCAGLPQSTMDYLHLVLNLLAGSWAPALDALRAKLRPQATVYFRAPTGGEFEALGAHKRVRTSDWLFNPNFKYPETPTLVRQAAAYLAGADMVNPLCYS</sequence>
<evidence type="ECO:0000256" key="1">
    <source>
        <dbReference type="SAM" id="MobiDB-lite"/>
    </source>
</evidence>
<dbReference type="eggNOG" id="ENOG502SIM6">
    <property type="taxonomic scope" value="Eukaryota"/>
</dbReference>
<gene>
    <name evidence="2" type="ORF">ATEG_02786</name>
</gene>
<feature type="compositionally biased region" description="Basic and acidic residues" evidence="1">
    <location>
        <begin position="41"/>
        <end position="55"/>
    </location>
</feature>
<accession>Q0CU48</accession>
<dbReference type="OrthoDB" id="3759773at2759"/>
<organism evidence="2 3">
    <name type="scientific">Aspergillus terreus (strain NIH 2624 / FGSC A1156)</name>
    <dbReference type="NCBI Taxonomy" id="341663"/>
    <lineage>
        <taxon>Eukaryota</taxon>
        <taxon>Fungi</taxon>
        <taxon>Dikarya</taxon>
        <taxon>Ascomycota</taxon>
        <taxon>Pezizomycotina</taxon>
        <taxon>Eurotiomycetes</taxon>
        <taxon>Eurotiomycetidae</taxon>
        <taxon>Eurotiales</taxon>
        <taxon>Aspergillaceae</taxon>
        <taxon>Aspergillus</taxon>
        <taxon>Aspergillus subgen. Circumdati</taxon>
    </lineage>
</organism>
<dbReference type="VEuPathDB" id="FungiDB:ATEG_02786"/>
<dbReference type="EMBL" id="CH476597">
    <property type="protein sequence ID" value="EAU36060.1"/>
    <property type="molecule type" value="Genomic_DNA"/>
</dbReference>
<dbReference type="STRING" id="341663.Q0CU48"/>
<dbReference type="AlphaFoldDB" id="Q0CU48"/>
<reference evidence="3" key="1">
    <citation type="submission" date="2005-09" db="EMBL/GenBank/DDBJ databases">
        <title>Annotation of the Aspergillus terreus NIH2624 genome.</title>
        <authorList>
            <person name="Birren B.W."/>
            <person name="Lander E.S."/>
            <person name="Galagan J.E."/>
            <person name="Nusbaum C."/>
            <person name="Devon K."/>
            <person name="Henn M."/>
            <person name="Ma L.-J."/>
            <person name="Jaffe D.B."/>
            <person name="Butler J."/>
            <person name="Alvarez P."/>
            <person name="Gnerre S."/>
            <person name="Grabherr M."/>
            <person name="Kleber M."/>
            <person name="Mauceli E.W."/>
            <person name="Brockman W."/>
            <person name="Rounsley S."/>
            <person name="Young S.K."/>
            <person name="LaButti K."/>
            <person name="Pushparaj V."/>
            <person name="DeCaprio D."/>
            <person name="Crawford M."/>
            <person name="Koehrsen M."/>
            <person name="Engels R."/>
            <person name="Montgomery P."/>
            <person name="Pearson M."/>
            <person name="Howarth C."/>
            <person name="Larson L."/>
            <person name="Luoma S."/>
            <person name="White J."/>
            <person name="Alvarado L."/>
            <person name="Kodira C.D."/>
            <person name="Zeng Q."/>
            <person name="Oleary S."/>
            <person name="Yandava C."/>
            <person name="Denning D.W."/>
            <person name="Nierman W.C."/>
            <person name="Milne T."/>
            <person name="Madden K."/>
        </authorList>
    </citation>
    <scope>NUCLEOTIDE SEQUENCE [LARGE SCALE GENOMIC DNA]</scope>
    <source>
        <strain evidence="3">NIH 2624 / FGSC A1156</strain>
    </source>
</reference>
<dbReference type="Proteomes" id="UP000007963">
    <property type="component" value="Unassembled WGS sequence"/>
</dbReference>
<dbReference type="HOGENOM" id="CLU_022341_1_0_1"/>
<feature type="compositionally biased region" description="Acidic residues" evidence="1">
    <location>
        <begin position="29"/>
        <end position="40"/>
    </location>
</feature>
<dbReference type="OMA" id="ALRCCIN"/>
<feature type="region of interest" description="Disordered" evidence="1">
    <location>
        <begin position="13"/>
        <end position="55"/>
    </location>
</feature>
<protein>
    <recommendedName>
        <fullName evidence="4">F-box domain-containing protein</fullName>
    </recommendedName>
</protein>